<dbReference type="EMBL" id="AP010968">
    <property type="protein sequence ID" value="BAJ26345.1"/>
    <property type="molecule type" value="Genomic_DNA"/>
</dbReference>
<feature type="compositionally biased region" description="Low complexity" evidence="1">
    <location>
        <begin position="23"/>
        <end position="36"/>
    </location>
</feature>
<name>E4N564_KITSK</name>
<evidence type="ECO:0000313" key="3">
    <source>
        <dbReference type="Proteomes" id="UP000007076"/>
    </source>
</evidence>
<sequence length="159" mass="16867">MRPPPQDGPTTPRGEEPADRPSPRSAPAPTATARYRCGTRLRRCRPVPAPAPRPTSRYAPGAGRKEPARCPRGPGAHGTRPGFRAYRGRTWSRQDFVLGFAGDVGDLAKLTQAADGIRCGSASGDPELLERGLRTMARLRTATKDPTAPRAATGSEGTA</sequence>
<reference evidence="2 3" key="1">
    <citation type="journal article" date="2010" name="DNA Res.">
        <title>Genome sequence of Kitasatospora setae NBRC 14216T: an evolutionary snapshot of the family Streptomycetaceae.</title>
        <authorList>
            <person name="Ichikawa N."/>
            <person name="Oguchi A."/>
            <person name="Ikeda H."/>
            <person name="Ishikawa J."/>
            <person name="Kitani S."/>
            <person name="Watanabe Y."/>
            <person name="Nakamura S."/>
            <person name="Katano Y."/>
            <person name="Kishi E."/>
            <person name="Sasagawa M."/>
            <person name="Ankai A."/>
            <person name="Fukui S."/>
            <person name="Hashimoto Y."/>
            <person name="Kamata S."/>
            <person name="Otoguro M."/>
            <person name="Tanikawa S."/>
            <person name="Nihira T."/>
            <person name="Horinouchi S."/>
            <person name="Ohnishi Y."/>
            <person name="Hayakawa M."/>
            <person name="Kuzuyama T."/>
            <person name="Arisawa A."/>
            <person name="Nomoto F."/>
            <person name="Miura H."/>
            <person name="Takahashi Y."/>
            <person name="Fujita N."/>
        </authorList>
    </citation>
    <scope>NUCLEOTIDE SEQUENCE [LARGE SCALE GENOMIC DNA]</scope>
    <source>
        <strain evidence="3">ATCC 33774 / DSM 43861 / JCM 3304 / KCC A-0304 / NBRC 14216 / KM-6054</strain>
    </source>
</reference>
<evidence type="ECO:0000256" key="1">
    <source>
        <dbReference type="SAM" id="MobiDB-lite"/>
    </source>
</evidence>
<dbReference type="AlphaFoldDB" id="E4N564"/>
<dbReference type="KEGG" id="ksk:KSE_04990"/>
<protein>
    <submittedName>
        <fullName evidence="2">Uncharacterized protein</fullName>
    </submittedName>
</protein>
<feature type="region of interest" description="Disordered" evidence="1">
    <location>
        <begin position="139"/>
        <end position="159"/>
    </location>
</feature>
<proteinExistence type="predicted"/>
<feature type="compositionally biased region" description="Basic and acidic residues" evidence="1">
    <location>
        <begin position="13"/>
        <end position="22"/>
    </location>
</feature>
<dbReference type="HOGENOM" id="CLU_1658473_0_0_11"/>
<dbReference type="STRING" id="452652.KSE_04990"/>
<organism evidence="2 3">
    <name type="scientific">Kitasatospora setae (strain ATCC 33774 / DSM 43861 / JCM 3304 / KCC A-0304 / NBRC 14216 / KM-6054)</name>
    <name type="common">Streptomyces setae</name>
    <dbReference type="NCBI Taxonomy" id="452652"/>
    <lineage>
        <taxon>Bacteria</taxon>
        <taxon>Bacillati</taxon>
        <taxon>Actinomycetota</taxon>
        <taxon>Actinomycetes</taxon>
        <taxon>Kitasatosporales</taxon>
        <taxon>Streptomycetaceae</taxon>
        <taxon>Kitasatospora</taxon>
    </lineage>
</organism>
<feature type="region of interest" description="Disordered" evidence="1">
    <location>
        <begin position="1"/>
        <end position="84"/>
    </location>
</feature>
<evidence type="ECO:0000313" key="2">
    <source>
        <dbReference type="EMBL" id="BAJ26345.1"/>
    </source>
</evidence>
<accession>E4N564</accession>
<keyword evidence="3" id="KW-1185">Reference proteome</keyword>
<gene>
    <name evidence="2" type="ordered locus">KSE_04990</name>
</gene>
<dbReference type="Proteomes" id="UP000007076">
    <property type="component" value="Chromosome"/>
</dbReference>